<dbReference type="Proteomes" id="UP000177528">
    <property type="component" value="Unassembled WGS sequence"/>
</dbReference>
<evidence type="ECO:0000256" key="1">
    <source>
        <dbReference type="PIRSR" id="PIRSR000808-1"/>
    </source>
</evidence>
<evidence type="ECO:0000313" key="4">
    <source>
        <dbReference type="Proteomes" id="UP000177528"/>
    </source>
</evidence>
<proteinExistence type="predicted"/>
<dbReference type="InterPro" id="IPR036265">
    <property type="entry name" value="HIT-like_sf"/>
</dbReference>
<accession>A0A1G1X2X4</accession>
<feature type="active site" description="Tele-UMP-histidine intermediate" evidence="1">
    <location>
        <position position="172"/>
    </location>
</feature>
<dbReference type="GO" id="GO:0008270">
    <property type="term" value="F:zinc ion binding"/>
    <property type="evidence" value="ECO:0007669"/>
    <property type="project" value="InterPro"/>
</dbReference>
<dbReference type="GO" id="GO:0006012">
    <property type="term" value="P:galactose metabolic process"/>
    <property type="evidence" value="ECO:0007669"/>
    <property type="project" value="InterPro"/>
</dbReference>
<gene>
    <name evidence="3" type="ORF">A3D99_02515</name>
</gene>
<comment type="caution">
    <text evidence="3">The sequence shown here is derived from an EMBL/GenBank/DDBJ whole genome shotgun (WGS) entry which is preliminary data.</text>
</comment>
<dbReference type="SUPFAM" id="SSF54197">
    <property type="entry name" value="HIT-like"/>
    <property type="match status" value="2"/>
</dbReference>
<dbReference type="AlphaFoldDB" id="A0A1G1X2X4"/>
<dbReference type="InterPro" id="IPR001937">
    <property type="entry name" value="GalP_UDPtransf1"/>
</dbReference>
<dbReference type="PIRSF" id="PIRSF000808">
    <property type="entry name" value="GalT"/>
    <property type="match status" value="1"/>
</dbReference>
<dbReference type="InterPro" id="IPR053177">
    <property type="entry name" value="ADP-glucose_phosphorylase"/>
</dbReference>
<sequence length="351" mass="40003">MAGQLRQDPITEKWVAIATERAKRLPADLAGPAPFNHEAKPKEPLPRYKADCPFCNLAAFPQEPDVLRLPDDVNQWQVHIFANKYPAFVPKDDFKSWNEGPYRATDATGYHELLATRYHNQDEGVAPLHLISLELEALVLRYRQLKGEVGINYIQIIKNHGKEAGGSLEHPHHQIFSIPVLPSDIAELLHGTERYAKKHGEKAFTIILDHEREHKKRIVFENEYFTAFCPFASRVPFETWIMPRKSDPFFEDIGPDEREALAEAMQQVLGRMYTGLADPAYNYYIHSAPCDETGFVCDKSLFSHFRWHIAILPRLSQPGGFELGTGIDINTVLPEDAAAFLREQHLPEQVT</sequence>
<dbReference type="EMBL" id="MHHR01000014">
    <property type="protein sequence ID" value="OGY34362.1"/>
    <property type="molecule type" value="Genomic_DNA"/>
</dbReference>
<organism evidence="3 4">
    <name type="scientific">Candidatus Andersenbacteria bacterium RIFCSPHIGHO2_12_FULL_45_11</name>
    <dbReference type="NCBI Taxonomy" id="1797281"/>
    <lineage>
        <taxon>Bacteria</taxon>
        <taxon>Candidatus Anderseniibacteriota</taxon>
    </lineage>
</organism>
<dbReference type="PANTHER" id="PTHR42763">
    <property type="entry name" value="ADP-GLUCOSE PHOSPHORYLASE"/>
    <property type="match status" value="1"/>
</dbReference>
<dbReference type="PANTHER" id="PTHR42763:SF2">
    <property type="entry name" value="ADP-GLUCOSE PHOSPHORYLASE"/>
    <property type="match status" value="1"/>
</dbReference>
<dbReference type="InterPro" id="IPR032576">
    <property type="entry name" value="DUF4921"/>
</dbReference>
<dbReference type="Pfam" id="PF16268">
    <property type="entry name" value="DUF4921"/>
    <property type="match status" value="1"/>
</dbReference>
<name>A0A1G1X2X4_9BACT</name>
<dbReference type="Gene3D" id="3.30.428.10">
    <property type="entry name" value="HIT-like"/>
    <property type="match status" value="2"/>
</dbReference>
<protein>
    <recommendedName>
        <fullName evidence="2">DUF4921 domain-containing protein</fullName>
    </recommendedName>
</protein>
<evidence type="ECO:0000313" key="3">
    <source>
        <dbReference type="EMBL" id="OGY34362.1"/>
    </source>
</evidence>
<dbReference type="GO" id="GO:0008108">
    <property type="term" value="F:UDP-glucose:hexose-1-phosphate uridylyltransferase activity"/>
    <property type="evidence" value="ECO:0007669"/>
    <property type="project" value="InterPro"/>
</dbReference>
<evidence type="ECO:0000259" key="2">
    <source>
        <dbReference type="Pfam" id="PF16268"/>
    </source>
</evidence>
<reference evidence="3 4" key="1">
    <citation type="journal article" date="2016" name="Nat. Commun.">
        <title>Thousands of microbial genomes shed light on interconnected biogeochemical processes in an aquifer system.</title>
        <authorList>
            <person name="Anantharaman K."/>
            <person name="Brown C.T."/>
            <person name="Hug L.A."/>
            <person name="Sharon I."/>
            <person name="Castelle C.J."/>
            <person name="Probst A.J."/>
            <person name="Thomas B.C."/>
            <person name="Singh A."/>
            <person name="Wilkins M.J."/>
            <person name="Karaoz U."/>
            <person name="Brodie E.L."/>
            <person name="Williams K.H."/>
            <person name="Hubbard S.S."/>
            <person name="Banfield J.F."/>
        </authorList>
    </citation>
    <scope>NUCLEOTIDE SEQUENCE [LARGE SCALE GENOMIC DNA]</scope>
</reference>
<feature type="domain" description="DUF4921" evidence="2">
    <location>
        <begin position="150"/>
        <end position="336"/>
    </location>
</feature>